<evidence type="ECO:0008006" key="3">
    <source>
        <dbReference type="Google" id="ProtNLM"/>
    </source>
</evidence>
<sequence>MDYDVEFYRKENGDVPVMSFLLSLQPKMRAKAYSEIELLKTHGPRLREPYVKSLKGNNNKGIYELRIKFASDISRIFYFSFKENGFVLLNGFIKKSIKTPERELVRARKYKVDYERRSSYE</sequence>
<dbReference type="EMBL" id="AP028654">
    <property type="protein sequence ID" value="BEP30331.1"/>
    <property type="molecule type" value="Genomic_DNA"/>
</dbReference>
<evidence type="ECO:0000313" key="1">
    <source>
        <dbReference type="EMBL" id="BEP30331.1"/>
    </source>
</evidence>
<organism evidence="1 2">
    <name type="scientific">Helicovermis profundi</name>
    <dbReference type="NCBI Taxonomy" id="3065157"/>
    <lineage>
        <taxon>Bacteria</taxon>
        <taxon>Bacillati</taxon>
        <taxon>Bacillota</taxon>
        <taxon>Clostridia</taxon>
        <taxon>Helicovermis</taxon>
    </lineage>
</organism>
<dbReference type="InterPro" id="IPR009241">
    <property type="entry name" value="HigB-like"/>
</dbReference>
<accession>A0AAU9E6G5</accession>
<dbReference type="Pfam" id="PF05973">
    <property type="entry name" value="Gp49"/>
    <property type="match status" value="1"/>
</dbReference>
<gene>
    <name evidence="1" type="ORF">HLPR_26620</name>
</gene>
<proteinExistence type="predicted"/>
<evidence type="ECO:0000313" key="2">
    <source>
        <dbReference type="Proteomes" id="UP001321786"/>
    </source>
</evidence>
<keyword evidence="2" id="KW-1185">Reference proteome</keyword>
<protein>
    <recommendedName>
        <fullName evidence="3">Type II toxin-antitoxin system RelE/ParE family toxin</fullName>
    </recommendedName>
</protein>
<reference evidence="1 2" key="1">
    <citation type="submission" date="2023-08" db="EMBL/GenBank/DDBJ databases">
        <title>Helicovermis profunda gen. nov., sp. nov., a novel mesophilic, fermentative bacterium within the Bacillota from a deep-sea hydrothermal vent chimney.</title>
        <authorList>
            <person name="Miyazaki U."/>
            <person name="Mizutani D."/>
            <person name="Hashimoto Y."/>
            <person name="Tame A."/>
            <person name="Sawayama S."/>
            <person name="Miyazaki J."/>
            <person name="Takai K."/>
            <person name="Nakagawa S."/>
        </authorList>
    </citation>
    <scope>NUCLEOTIDE SEQUENCE [LARGE SCALE GENOMIC DNA]</scope>
    <source>
        <strain evidence="1 2">S502</strain>
    </source>
</reference>
<dbReference type="RefSeq" id="WP_338535922.1">
    <property type="nucleotide sequence ID" value="NZ_AP028654.1"/>
</dbReference>
<name>A0AAU9E6G5_9FIRM</name>
<dbReference type="Proteomes" id="UP001321786">
    <property type="component" value="Chromosome"/>
</dbReference>
<dbReference type="KEGG" id="hprf:HLPR_26620"/>
<dbReference type="AlphaFoldDB" id="A0AAU9E6G5"/>